<name>A0ABX1DN66_9HYPH</name>
<protein>
    <recommendedName>
        <fullName evidence="1">WIF domain-containing protein</fullName>
    </recommendedName>
</protein>
<feature type="domain" description="WIF" evidence="1">
    <location>
        <begin position="14"/>
        <end position="89"/>
    </location>
</feature>
<organism evidence="2 3">
    <name type="scientific">Brucella haematophila</name>
    <dbReference type="NCBI Taxonomy" id="419474"/>
    <lineage>
        <taxon>Bacteria</taxon>
        <taxon>Pseudomonadati</taxon>
        <taxon>Pseudomonadota</taxon>
        <taxon>Alphaproteobacteria</taxon>
        <taxon>Hyphomicrobiales</taxon>
        <taxon>Brucellaceae</taxon>
        <taxon>Brucella/Ochrobactrum group</taxon>
        <taxon>Brucella</taxon>
    </lineage>
</organism>
<reference evidence="2 3" key="1">
    <citation type="submission" date="2020-03" db="EMBL/GenBank/DDBJ databases">
        <title>Whole genome sequencing of clinical and environmental type strains of Ochrobactrum.</title>
        <authorList>
            <person name="Dharne M."/>
        </authorList>
    </citation>
    <scope>NUCLEOTIDE SEQUENCE [LARGE SCALE GENOMIC DNA]</scope>
    <source>
        <strain evidence="2 3">CIP 109452</strain>
    </source>
</reference>
<comment type="caution">
    <text evidence="2">The sequence shown here is derived from an EMBL/GenBank/DDBJ whole genome shotgun (WGS) entry which is preliminary data.</text>
</comment>
<dbReference type="Proteomes" id="UP000704467">
    <property type="component" value="Unassembled WGS sequence"/>
</dbReference>
<gene>
    <name evidence="2" type="ORF">HED55_13075</name>
</gene>
<dbReference type="PROSITE" id="PS50814">
    <property type="entry name" value="WIF"/>
    <property type="match status" value="1"/>
</dbReference>
<dbReference type="EMBL" id="JAAVLN010000002">
    <property type="protein sequence ID" value="NKC03866.1"/>
    <property type="molecule type" value="Genomic_DNA"/>
</dbReference>
<proteinExistence type="predicted"/>
<sequence>MSTPDATISNLKAIEYQFHDLKCMAGILAEMLDTIIGSTSRYDDMHKVQIMPDDLDRLSFAWNDVLNRSNRLEFEFLKQLYPHSPEFNQ</sequence>
<dbReference type="RefSeq" id="WP_138786091.1">
    <property type="nucleotide sequence ID" value="NZ_JBHEEQ010000009.1"/>
</dbReference>
<evidence type="ECO:0000259" key="1">
    <source>
        <dbReference type="PROSITE" id="PS50814"/>
    </source>
</evidence>
<evidence type="ECO:0000313" key="3">
    <source>
        <dbReference type="Proteomes" id="UP000704467"/>
    </source>
</evidence>
<accession>A0ABX1DN66</accession>
<dbReference type="InterPro" id="IPR003306">
    <property type="entry name" value="WIF"/>
</dbReference>
<evidence type="ECO:0000313" key="2">
    <source>
        <dbReference type="EMBL" id="NKC03866.1"/>
    </source>
</evidence>
<keyword evidence="3" id="KW-1185">Reference proteome</keyword>